<dbReference type="InterPro" id="IPR027417">
    <property type="entry name" value="P-loop_NTPase"/>
</dbReference>
<evidence type="ECO:0000256" key="1">
    <source>
        <dbReference type="SAM" id="Coils"/>
    </source>
</evidence>
<accession>A0A0B5F4D4</accession>
<keyword evidence="4" id="KW-1185">Reference proteome</keyword>
<gene>
    <name evidence="3" type="ORF">SLNWT_4791</name>
</gene>
<reference evidence="3 4" key="1">
    <citation type="submission" date="2015-01" db="EMBL/GenBank/DDBJ databases">
        <title>Enhanced salinomycin production by adjusting the supply of polyketide extender units in Streptomyce albus DSM 41398.</title>
        <authorList>
            <person name="Lu C."/>
        </authorList>
    </citation>
    <scope>NUCLEOTIDE SEQUENCE [LARGE SCALE GENOMIC DNA]</scope>
    <source>
        <strain evidence="4">ATCC 21838 / DSM 41398 / FERM P-419 / JCM 4703 / NBRC 107858</strain>
    </source>
</reference>
<feature type="region of interest" description="Disordered" evidence="2">
    <location>
        <begin position="790"/>
        <end position="809"/>
    </location>
</feature>
<dbReference type="KEGG" id="sals:SLNWT_4791"/>
<keyword evidence="1" id="KW-0175">Coiled coil</keyword>
<feature type="compositionally biased region" description="Low complexity" evidence="2">
    <location>
        <begin position="535"/>
        <end position="546"/>
    </location>
</feature>
<organism evidence="3 4">
    <name type="scientific">Streptomyces albus (strain ATCC 21838 / DSM 41398 / FERM P-419 / JCM 4703 / NBRC 107858)</name>
    <dbReference type="NCBI Taxonomy" id="1081613"/>
    <lineage>
        <taxon>Bacteria</taxon>
        <taxon>Bacillati</taxon>
        <taxon>Actinomycetota</taxon>
        <taxon>Actinomycetes</taxon>
        <taxon>Kitasatosporales</taxon>
        <taxon>Streptomycetaceae</taxon>
        <taxon>Streptomyces</taxon>
    </lineage>
</organism>
<feature type="region of interest" description="Disordered" evidence="2">
    <location>
        <begin position="199"/>
        <end position="256"/>
    </location>
</feature>
<evidence type="ECO:0008006" key="5">
    <source>
        <dbReference type="Google" id="ProtNLM"/>
    </source>
</evidence>
<feature type="compositionally biased region" description="Low complexity" evidence="2">
    <location>
        <begin position="568"/>
        <end position="578"/>
    </location>
</feature>
<evidence type="ECO:0000256" key="2">
    <source>
        <dbReference type="SAM" id="MobiDB-lite"/>
    </source>
</evidence>
<proteinExistence type="predicted"/>
<sequence>MQDRYHVVRRPPLSPPGVSVEELRDLATALNALEHPAVAALNDLTVGMVELAFNSLPPKSRQWLLGALGIRMAAPRRAGNALCRDVLTRLRREARQHNCTCMIKDLTLTVLDQMAAFVFTHDGETVSDPVSRWGATLVRATLFAWCNASVRDAHLLAWAADQDWFVETAEEKETARLLAVADEARSLVAAYPHFGGAAEEPVRSLTEDRQHEHSADAVRPSTNAPVAGIDTPASGTVDKMTVTTPEGDRPEPGADPETVCRQVETALARARQSAENVTGAVSDGRPPKEEDLVPLAALVAVFDSADVAFRAAGMAGVPRRLDDMTRAAHEHRAAHERERRARETVRELLDVACRPQSPAASAVEAVREAAHRLMDAPAWDETHLKESAALGALARLIRLAGQADAATEILALQGQVTQALPACATAAIFASELTLSPSAGATQGPAEADRGDVTSTAGEPGEGEGDTGVQKGVQSAELKDRDPTEQSRELHTAPAPEPHVAVPARTTTSDSVHVDVAQSEAAADATPLPVGSGPGAPTASVSAPVPALTPAAPQDEGAQFPQTASTPGAAADGNSGEAAAEEALTQLIAERRFGLAHHVARAAGHPEPQVAALRLAGAAELLASGDSQGARLITDLLQKYGAYAGRDTEGSELILLPALLRTALITGDHLAGAQLKALVTRLPERLAEAATAVADRALSGALLTASPLLIADMAETEARLRVLREQCRALLAPPRLRFARATEIAKRWLADDGMLGSLLTTVVRDHRDEVKQAREQAERLSKLAEISNEIDRMDRKHRSPSGKPLQGSGRQDLVHLVERAVGLIKEWCLAVDGIRRSDRSDGNRAAKEISALRQSLLDGKGSVLGELEQMAMRSAAVSAAMAWAAHASMEELFALLAGHTATTRPGGPVDPELVLDAELLKVCDNRDELPSLDELLIAVERSWQDALTERLSRDAFAATRSIVDLAGRGMLPAAQAGELVPPTADEIEARETARRTELRKAREELVAELHRAQADGAVTDDQDLHLQELLADADERLDGAKRHDLADVRRALHKVRSDLPAFRQQATNRIRARLDALDPTEEQRAQVLRHLDTGGLATAADLVYFLEIGEDVPEIDGGESHLTEFFPAVPDGLPKGIDRDFVELVRSGGKHPTVPVLDYSALSTDEAALAADALDEWRELGATEPKDRLTVSPRRQLPPLLKLLGYDAKSARPIDERSQHRREYRFFEATEVEINGRAKAPAFGSQIREQGGNLRVLMVWGRPPAKVVMSWAERDTSDASLLVIYFGTLNHEARVELAVGYGRLQPMLVVDDAALAYLAARGNRQAGTATQTLLPFSDVNPYIREKRGRIGGEMFYGRDAERVSILDPRGTQVIFGGRGLGKSALLSDAGERFEGQRPGYHLAVYVNLDQENIGKGSSLGPKALWSVLERELRDAQVLGGPPSRKSRPDRSDLVRGGIRAWLDGDSRRRLLILLDECDQFFEADAPRFDQTKKLKGLGSDTKDRAKVVFAGLHSVQRFSKLASNAPFSHLAQTPKVIGPLAPQSAAELLVDPMRALGFEFQDMDLVNRVLGYCSYQPFLLQMFGHRLVAVMHRKRSRRGVVGPPYAVESADIEVVESDAGLRDSISAAFKDTLSLDHRYDVIANVLAYHARHRGLEARLSDAELREECETFWRKGFEQLDTEGFRAYLSEMVGLGVLAPNHDGQGWHLRGPNALRMIGTSHEVDARLLRAEQDCELQESIVQEGRPELRDGRPAPLTITQLDDVLGERSNQTRVVLGTSATGVGDVGDTLRTIAGRIDDWTLPPVGKLSVYKQELVGGVPRERRVVVSDFARYPARPEACRESVDLAESLLPITPGVTRAVVLVTDTTQLHLWRTLLMGEEPTSAAPVVLRRHDRRSLYAWTQRVELFHTEDRLDRLHELTGGWPLLVDRAHRLHSELGDPDDVLRRLADLRTDRAEARSFAEATGVYADPELTTGYRALDDEFKDDSFDLESAVTAVAVRIEDEAKAQWIVACLDALQAFDHEDTQLRLEPLLRQCVAL</sequence>
<name>A0A0B5F4D4_STRA4</name>
<feature type="compositionally biased region" description="Basic and acidic residues" evidence="2">
    <location>
        <begin position="477"/>
        <end position="491"/>
    </location>
</feature>
<feature type="coiled-coil region" evidence="1">
    <location>
        <begin position="763"/>
        <end position="790"/>
    </location>
</feature>
<feature type="compositionally biased region" description="Basic and acidic residues" evidence="2">
    <location>
        <begin position="200"/>
        <end position="216"/>
    </location>
</feature>
<dbReference type="EMBL" id="CP010519">
    <property type="protein sequence ID" value="AJE85167.1"/>
    <property type="molecule type" value="Genomic_DNA"/>
</dbReference>
<evidence type="ECO:0000313" key="4">
    <source>
        <dbReference type="Proteomes" id="UP000031523"/>
    </source>
</evidence>
<protein>
    <recommendedName>
        <fullName evidence="5">NUP-1</fullName>
    </recommendedName>
</protein>
<evidence type="ECO:0000313" key="3">
    <source>
        <dbReference type="EMBL" id="AJE85167.1"/>
    </source>
</evidence>
<dbReference type="Proteomes" id="UP000031523">
    <property type="component" value="Chromosome"/>
</dbReference>
<feature type="region of interest" description="Disordered" evidence="2">
    <location>
        <begin position="439"/>
        <end position="578"/>
    </location>
</feature>
<dbReference type="SUPFAM" id="SSF52540">
    <property type="entry name" value="P-loop containing nucleoside triphosphate hydrolases"/>
    <property type="match status" value="1"/>
</dbReference>